<dbReference type="Proteomes" id="UP001168098">
    <property type="component" value="Unassembled WGS sequence"/>
</dbReference>
<dbReference type="EMBL" id="JARBHA010000009">
    <property type="protein sequence ID" value="KAJ9692885.1"/>
    <property type="molecule type" value="Genomic_DNA"/>
</dbReference>
<reference evidence="1 2" key="1">
    <citation type="journal article" date="2023" name="BMC Biotechnol.">
        <title>Vitis rotundifolia cv Carlos genome sequencing.</title>
        <authorList>
            <person name="Huff M."/>
            <person name="Hulse-Kemp A."/>
            <person name="Scheffler B."/>
            <person name="Youngblood R."/>
            <person name="Simpson S."/>
            <person name="Babiker E."/>
            <person name="Staton M."/>
        </authorList>
    </citation>
    <scope>NUCLEOTIDE SEQUENCE [LARGE SCALE GENOMIC DNA]</scope>
    <source>
        <tissue evidence="1">Leaf</tissue>
    </source>
</reference>
<protein>
    <recommendedName>
        <fullName evidence="3">Retrotransposon Copia-like N-terminal domain-containing protein</fullName>
    </recommendedName>
</protein>
<evidence type="ECO:0000313" key="1">
    <source>
        <dbReference type="EMBL" id="KAJ9692885.1"/>
    </source>
</evidence>
<name>A0AA38ZQ41_VITRO</name>
<evidence type="ECO:0000313" key="2">
    <source>
        <dbReference type="Proteomes" id="UP001168098"/>
    </source>
</evidence>
<dbReference type="AlphaFoldDB" id="A0AA38ZQ41"/>
<dbReference type="PANTHER" id="PTHR47481:SF10">
    <property type="entry name" value="COPIA-LIKE POLYPROTEIN_RETROTRANSPOSON"/>
    <property type="match status" value="1"/>
</dbReference>
<gene>
    <name evidence="1" type="ORF">PVL29_011809</name>
</gene>
<evidence type="ECO:0008006" key="3">
    <source>
        <dbReference type="Google" id="ProtNLM"/>
    </source>
</evidence>
<organism evidence="1 2">
    <name type="scientific">Vitis rotundifolia</name>
    <name type="common">Muscadine grape</name>
    <dbReference type="NCBI Taxonomy" id="103349"/>
    <lineage>
        <taxon>Eukaryota</taxon>
        <taxon>Viridiplantae</taxon>
        <taxon>Streptophyta</taxon>
        <taxon>Embryophyta</taxon>
        <taxon>Tracheophyta</taxon>
        <taxon>Spermatophyta</taxon>
        <taxon>Magnoliopsida</taxon>
        <taxon>eudicotyledons</taxon>
        <taxon>Gunneridae</taxon>
        <taxon>Pentapetalae</taxon>
        <taxon>rosids</taxon>
        <taxon>Vitales</taxon>
        <taxon>Vitaceae</taxon>
        <taxon>Viteae</taxon>
        <taxon>Vitis</taxon>
    </lineage>
</organism>
<comment type="caution">
    <text evidence="1">The sequence shown here is derived from an EMBL/GenBank/DDBJ whole genome shotgun (WGS) entry which is preliminary data.</text>
</comment>
<keyword evidence="2" id="KW-1185">Reference proteome</keyword>
<dbReference type="PANTHER" id="PTHR47481">
    <property type="match status" value="1"/>
</dbReference>
<accession>A0AA38ZQ41</accession>
<sequence>MDENFLIWKQQALTMIQAFGLEGFIYNTSICPFEMTSSVWKSARQDQLLVFWLLSSMSESILQQMVGCNTISDIWRTFDKLEEIRLDNERRSSQNENIF</sequence>
<proteinExistence type="predicted"/>